<dbReference type="InterPro" id="IPR036259">
    <property type="entry name" value="MFS_trans_sf"/>
</dbReference>
<dbReference type="PROSITE" id="PS50850">
    <property type="entry name" value="MFS"/>
    <property type="match status" value="1"/>
</dbReference>
<feature type="transmembrane region" description="Helical" evidence="6">
    <location>
        <begin position="207"/>
        <end position="227"/>
    </location>
</feature>
<feature type="transmembrane region" description="Helical" evidence="6">
    <location>
        <begin position="432"/>
        <end position="454"/>
    </location>
</feature>
<name>A0AAV9QPD0_9PEZI</name>
<feature type="transmembrane region" description="Helical" evidence="6">
    <location>
        <begin position="401"/>
        <end position="420"/>
    </location>
</feature>
<accession>A0AAV9QPD0</accession>
<keyword evidence="3 6" id="KW-1133">Transmembrane helix</keyword>
<evidence type="ECO:0000256" key="2">
    <source>
        <dbReference type="ARBA" id="ARBA00022692"/>
    </source>
</evidence>
<evidence type="ECO:0000259" key="7">
    <source>
        <dbReference type="PROSITE" id="PS50850"/>
    </source>
</evidence>
<feature type="transmembrane region" description="Helical" evidence="6">
    <location>
        <begin position="355"/>
        <end position="380"/>
    </location>
</feature>
<feature type="transmembrane region" description="Helical" evidence="6">
    <location>
        <begin position="118"/>
        <end position="137"/>
    </location>
</feature>
<feature type="compositionally biased region" description="Basic and acidic residues" evidence="5">
    <location>
        <begin position="1"/>
        <end position="15"/>
    </location>
</feature>
<dbReference type="PANTHER" id="PTHR23502:SF160">
    <property type="entry name" value="MAJOR FACILITATOR SUPERFAMILY (MFS) PROFILE DOMAIN-CONTAINING PROTEIN-RELATED"/>
    <property type="match status" value="1"/>
</dbReference>
<evidence type="ECO:0000313" key="8">
    <source>
        <dbReference type="EMBL" id="KAK5545572.1"/>
    </source>
</evidence>
<keyword evidence="9" id="KW-1185">Reference proteome</keyword>
<evidence type="ECO:0000256" key="5">
    <source>
        <dbReference type="SAM" id="MobiDB-lite"/>
    </source>
</evidence>
<feature type="transmembrane region" description="Helical" evidence="6">
    <location>
        <begin position="174"/>
        <end position="195"/>
    </location>
</feature>
<dbReference type="Pfam" id="PF07690">
    <property type="entry name" value="MFS_1"/>
    <property type="match status" value="1"/>
</dbReference>
<feature type="transmembrane region" description="Helical" evidence="6">
    <location>
        <begin position="493"/>
        <end position="516"/>
    </location>
</feature>
<evidence type="ECO:0000256" key="6">
    <source>
        <dbReference type="SAM" id="Phobius"/>
    </source>
</evidence>
<reference evidence="8 9" key="1">
    <citation type="submission" date="2023-06" db="EMBL/GenBank/DDBJ databases">
        <title>Black Yeasts Isolated from many extreme environments.</title>
        <authorList>
            <person name="Coleine C."/>
            <person name="Stajich J.E."/>
            <person name="Selbmann L."/>
        </authorList>
    </citation>
    <scope>NUCLEOTIDE SEQUENCE [LARGE SCALE GENOMIC DNA]</scope>
    <source>
        <strain evidence="8 9">CCFEE 5887</strain>
    </source>
</reference>
<dbReference type="EMBL" id="JAXLQG010000001">
    <property type="protein sequence ID" value="KAK5545572.1"/>
    <property type="molecule type" value="Genomic_DNA"/>
</dbReference>
<keyword evidence="4 6" id="KW-0472">Membrane</keyword>
<protein>
    <recommendedName>
        <fullName evidence="7">Major facilitator superfamily (MFS) profile domain-containing protein</fullName>
    </recommendedName>
</protein>
<keyword evidence="2 6" id="KW-0812">Transmembrane</keyword>
<dbReference type="InterPro" id="IPR020846">
    <property type="entry name" value="MFS_dom"/>
</dbReference>
<feature type="domain" description="Major facilitator superfamily (MFS) profile" evidence="7">
    <location>
        <begin position="53"/>
        <end position="528"/>
    </location>
</feature>
<feature type="transmembrane region" description="Helical" evidence="6">
    <location>
        <begin position="318"/>
        <end position="343"/>
    </location>
</feature>
<feature type="transmembrane region" description="Helical" evidence="6">
    <location>
        <begin position="466"/>
        <end position="487"/>
    </location>
</feature>
<gene>
    <name evidence="8" type="ORF">LTR25_000579</name>
</gene>
<evidence type="ECO:0000256" key="3">
    <source>
        <dbReference type="ARBA" id="ARBA00022989"/>
    </source>
</evidence>
<feature type="transmembrane region" description="Helical" evidence="6">
    <location>
        <begin position="92"/>
        <end position="112"/>
    </location>
</feature>
<dbReference type="PANTHER" id="PTHR23502">
    <property type="entry name" value="MAJOR FACILITATOR SUPERFAMILY"/>
    <property type="match status" value="1"/>
</dbReference>
<dbReference type="GO" id="GO:0022857">
    <property type="term" value="F:transmembrane transporter activity"/>
    <property type="evidence" value="ECO:0007669"/>
    <property type="project" value="InterPro"/>
</dbReference>
<dbReference type="AlphaFoldDB" id="A0AAV9QPD0"/>
<dbReference type="GO" id="GO:0005886">
    <property type="term" value="C:plasma membrane"/>
    <property type="evidence" value="ECO:0007669"/>
    <property type="project" value="TreeGrafter"/>
</dbReference>
<dbReference type="Proteomes" id="UP001345827">
    <property type="component" value="Unassembled WGS sequence"/>
</dbReference>
<organism evidence="8 9">
    <name type="scientific">Vermiconidia calcicola</name>
    <dbReference type="NCBI Taxonomy" id="1690605"/>
    <lineage>
        <taxon>Eukaryota</taxon>
        <taxon>Fungi</taxon>
        <taxon>Dikarya</taxon>
        <taxon>Ascomycota</taxon>
        <taxon>Pezizomycotina</taxon>
        <taxon>Dothideomycetes</taxon>
        <taxon>Dothideomycetidae</taxon>
        <taxon>Mycosphaerellales</taxon>
        <taxon>Extremaceae</taxon>
        <taxon>Vermiconidia</taxon>
    </lineage>
</organism>
<comment type="caution">
    <text evidence="8">The sequence shown here is derived from an EMBL/GenBank/DDBJ whole genome shotgun (WGS) entry which is preliminary data.</text>
</comment>
<sequence>MSTAEDPDHGIDKTETTMVETSVSHPKHGSHGQRSTVPTLDPLTWPKWTKIGITANICANAFINNVTSAGVVPTLGPIVVELNVPITTASQILSYAVLSQGLGNLIWVPTMLVFGKRWTIIATSVLLLPAIAWCASAKSFNSLLAARIVSGFASGASESFAPAIIGDIWYERDLTLALGIFALCIVAGAGLGQAALGYVTQGIGWRWAFWVTFIIAAINFVTMIIWLPETTYQRGLKVGVTAGDLERKIELEHGDTETFALQKDNTNNLTNAPTIEDAPPMVSMRPNLWFIRHPHVNYKLNWLRQFARPFQFFLSPSVLWASLTYAVAAGAFTAVGVCIPLLLGGPPYLFQPGAQGLFGLSALVGVCIGGTVGSRIVDVFSNHMERRRRKAGAPHKPEERLVMLILPFCTVTVGLIVYGITVEQKRPWIAPAVGYTIHSAGFSLLASITYSYIIDSYLIRSGEAMVFNNMLRALLSFAFADFVPNWLVRSGSTEVYCVLAGVVWAILLLGIPLFYLGPSLRAKTDRFL</sequence>
<comment type="subcellular location">
    <subcellularLocation>
        <location evidence="1">Membrane</location>
        <topology evidence="1">Multi-pass membrane protein</topology>
    </subcellularLocation>
</comment>
<dbReference type="Gene3D" id="1.20.1250.20">
    <property type="entry name" value="MFS general substrate transporter like domains"/>
    <property type="match status" value="1"/>
</dbReference>
<evidence type="ECO:0000313" key="9">
    <source>
        <dbReference type="Proteomes" id="UP001345827"/>
    </source>
</evidence>
<dbReference type="SUPFAM" id="SSF103473">
    <property type="entry name" value="MFS general substrate transporter"/>
    <property type="match status" value="1"/>
</dbReference>
<evidence type="ECO:0000256" key="4">
    <source>
        <dbReference type="ARBA" id="ARBA00023136"/>
    </source>
</evidence>
<proteinExistence type="predicted"/>
<dbReference type="InterPro" id="IPR011701">
    <property type="entry name" value="MFS"/>
</dbReference>
<evidence type="ECO:0000256" key="1">
    <source>
        <dbReference type="ARBA" id="ARBA00004141"/>
    </source>
</evidence>
<feature type="region of interest" description="Disordered" evidence="5">
    <location>
        <begin position="1"/>
        <end position="38"/>
    </location>
</feature>